<dbReference type="Gene3D" id="3.60.15.10">
    <property type="entry name" value="Ribonuclease Z/Hydroxyacylglutathione hydrolase-like"/>
    <property type="match status" value="1"/>
</dbReference>
<dbReference type="PROSITE" id="PS50005">
    <property type="entry name" value="TPR"/>
    <property type="match status" value="1"/>
</dbReference>
<dbReference type="PANTHER" id="PTHR23131">
    <property type="entry name" value="ENDORIBONUCLEASE LACTB2"/>
    <property type="match status" value="1"/>
</dbReference>
<dbReference type="InterPro" id="IPR036866">
    <property type="entry name" value="RibonucZ/Hydroxyglut_hydro"/>
</dbReference>
<dbReference type="InterPro" id="IPR019734">
    <property type="entry name" value="TPR_rpt"/>
</dbReference>
<feature type="domain" description="Metallo-beta-lactamase" evidence="2">
    <location>
        <begin position="53"/>
        <end position="226"/>
    </location>
</feature>
<dbReference type="Pfam" id="PF13432">
    <property type="entry name" value="TPR_16"/>
    <property type="match status" value="1"/>
</dbReference>
<reference evidence="4" key="1">
    <citation type="submission" date="2016-11" db="EMBL/GenBank/DDBJ databases">
        <authorList>
            <person name="Varghese N."/>
            <person name="Submissions S."/>
        </authorList>
    </citation>
    <scope>NUCLEOTIDE SEQUENCE [LARGE SCALE GENOMIC DNA]</scope>
    <source>
        <strain evidence="4">DSM 9756</strain>
    </source>
</reference>
<dbReference type="Pfam" id="PF00753">
    <property type="entry name" value="Lactamase_B"/>
    <property type="match status" value="1"/>
</dbReference>
<accession>A0A1M5BU99</accession>
<keyword evidence="4" id="KW-1185">Reference proteome</keyword>
<dbReference type="STRING" id="1121391.SAMN02745206_02018"/>
<dbReference type="InterPro" id="IPR001279">
    <property type="entry name" value="Metallo-B-lactamas"/>
</dbReference>
<keyword evidence="1" id="KW-0802">TPR repeat</keyword>
<sequence>MHPMPQIPKDDNLKCTPYDLEKPTQAWTRLSELFELEDPLLERTFFLEGYDFSSNVYVVEDDGFTIIDPGNDYTAFLQFFDLGFDPAQAKRVWVTHGHFDHAMGVLELAKYKAIREKAAMEVVMHEAGPEELKKNLEELGFPVRLVRGGETLSTGRFQLEVIYTPGHTADGVCFFHRDSGVLFSGDAVLPHGLSAPDKHGGGRLDHLLFALRELLELPVTHLLPGHGWPVKDLGKRVVEASYEEMIKHMIGAEAEVSCEVAARHLIGKGLLVEALYCADKALRFQPGDARALRIKVMCLNDMGRFEESLVAVSELEALVGTSEDADPVFVKTARGYALMGVGRYAEALDHFDALLQENPELKDVQMYKGMALYLSGRQEEALDIEVFQEEFVGRFKEEFLKKAEARKESAQNPSR</sequence>
<dbReference type="CDD" id="cd06262">
    <property type="entry name" value="metallo-hydrolase-like_MBL-fold"/>
    <property type="match status" value="1"/>
</dbReference>
<dbReference type="SMART" id="SM00849">
    <property type="entry name" value="Lactamase_B"/>
    <property type="match status" value="1"/>
</dbReference>
<evidence type="ECO:0000313" key="3">
    <source>
        <dbReference type="EMBL" id="SHF45847.1"/>
    </source>
</evidence>
<proteinExistence type="predicted"/>
<dbReference type="SUPFAM" id="SSF56281">
    <property type="entry name" value="Metallo-hydrolase/oxidoreductase"/>
    <property type="match status" value="1"/>
</dbReference>
<dbReference type="PANTHER" id="PTHR23131:SF0">
    <property type="entry name" value="ENDORIBONUCLEASE LACTB2"/>
    <property type="match status" value="1"/>
</dbReference>
<gene>
    <name evidence="3" type="ORF">SAMN02745206_02018</name>
</gene>
<evidence type="ECO:0000313" key="4">
    <source>
        <dbReference type="Proteomes" id="UP000184076"/>
    </source>
</evidence>
<organism evidence="3 4">
    <name type="scientific">Desulfacinum infernum DSM 9756</name>
    <dbReference type="NCBI Taxonomy" id="1121391"/>
    <lineage>
        <taxon>Bacteria</taxon>
        <taxon>Pseudomonadati</taxon>
        <taxon>Thermodesulfobacteriota</taxon>
        <taxon>Syntrophobacteria</taxon>
        <taxon>Syntrophobacterales</taxon>
        <taxon>Syntrophobacteraceae</taxon>
        <taxon>Desulfacinum</taxon>
    </lineage>
</organism>
<name>A0A1M5BU99_9BACT</name>
<evidence type="ECO:0000256" key="1">
    <source>
        <dbReference type="PROSITE-ProRule" id="PRU00339"/>
    </source>
</evidence>
<evidence type="ECO:0000259" key="2">
    <source>
        <dbReference type="SMART" id="SM00849"/>
    </source>
</evidence>
<dbReference type="InterPro" id="IPR050662">
    <property type="entry name" value="Sec-metab_biosynth-thioest"/>
</dbReference>
<dbReference type="Gene3D" id="1.25.40.10">
    <property type="entry name" value="Tetratricopeptide repeat domain"/>
    <property type="match status" value="1"/>
</dbReference>
<dbReference type="SUPFAM" id="SSF48452">
    <property type="entry name" value="TPR-like"/>
    <property type="match status" value="1"/>
</dbReference>
<dbReference type="InterPro" id="IPR011990">
    <property type="entry name" value="TPR-like_helical_dom_sf"/>
</dbReference>
<dbReference type="AlphaFoldDB" id="A0A1M5BU99"/>
<dbReference type="Proteomes" id="UP000184076">
    <property type="component" value="Unassembled WGS sequence"/>
</dbReference>
<feature type="repeat" description="TPR" evidence="1">
    <location>
        <begin position="328"/>
        <end position="361"/>
    </location>
</feature>
<dbReference type="EMBL" id="FQVB01000018">
    <property type="protein sequence ID" value="SHF45847.1"/>
    <property type="molecule type" value="Genomic_DNA"/>
</dbReference>
<protein>
    <submittedName>
        <fullName evidence="3">Glyoxylase, beta-lactamase superfamily II</fullName>
    </submittedName>
</protein>